<dbReference type="SUPFAM" id="SSF53474">
    <property type="entry name" value="alpha/beta-Hydrolases"/>
    <property type="match status" value="1"/>
</dbReference>
<feature type="transmembrane region" description="Helical" evidence="1">
    <location>
        <begin position="194"/>
        <end position="215"/>
    </location>
</feature>
<dbReference type="KEGG" id="tog:HNI00_01850"/>
<dbReference type="AlphaFoldDB" id="A0AA96Y537"/>
<evidence type="ECO:0000256" key="1">
    <source>
        <dbReference type="SAM" id="Phobius"/>
    </source>
</evidence>
<keyword evidence="1" id="KW-0472">Membrane</keyword>
<accession>A0AA96Y537</accession>
<dbReference type="RefSeq" id="WP_316790169.1">
    <property type="nucleotide sequence ID" value="NZ_CP053540.1"/>
</dbReference>
<dbReference type="GO" id="GO:0006508">
    <property type="term" value="P:proteolysis"/>
    <property type="evidence" value="ECO:0007669"/>
    <property type="project" value="UniProtKB-KW"/>
</dbReference>
<name>A0AA96Y537_9CYAN</name>
<dbReference type="GO" id="GO:0008233">
    <property type="term" value="F:peptidase activity"/>
    <property type="evidence" value="ECO:0007669"/>
    <property type="project" value="UniProtKB-KW"/>
</dbReference>
<evidence type="ECO:0000313" key="2">
    <source>
        <dbReference type="EMBL" id="WOB42048.1"/>
    </source>
</evidence>
<proteinExistence type="predicted"/>
<feature type="transmembrane region" description="Helical" evidence="1">
    <location>
        <begin position="68"/>
        <end position="92"/>
    </location>
</feature>
<dbReference type="InterPro" id="IPR029058">
    <property type="entry name" value="AB_hydrolase_fold"/>
</dbReference>
<gene>
    <name evidence="2" type="ORF">HNI00_01850</name>
</gene>
<keyword evidence="2" id="KW-0645">Protease</keyword>
<feature type="transmembrane region" description="Helical" evidence="1">
    <location>
        <begin position="21"/>
        <end position="48"/>
    </location>
</feature>
<keyword evidence="1" id="KW-1133">Transmembrane helix</keyword>
<protein>
    <submittedName>
        <fullName evidence="2">CAAX protease</fullName>
    </submittedName>
</protein>
<dbReference type="EMBL" id="CP053540">
    <property type="protein sequence ID" value="WOB42048.1"/>
    <property type="molecule type" value="Genomic_DNA"/>
</dbReference>
<reference evidence="2" key="1">
    <citation type="submission" date="2020-05" db="EMBL/GenBank/DDBJ databases">
        <authorList>
            <person name="Zhu T."/>
            <person name="Keshari N."/>
            <person name="Lu X."/>
        </authorList>
    </citation>
    <scope>NUCLEOTIDE SEQUENCE</scope>
    <source>
        <strain evidence="2">NK1-22</strain>
    </source>
</reference>
<organism evidence="2">
    <name type="scientific">Thermoleptolyngbya oregonensis NK1-22</name>
    <dbReference type="NCBI Taxonomy" id="2547457"/>
    <lineage>
        <taxon>Bacteria</taxon>
        <taxon>Bacillati</taxon>
        <taxon>Cyanobacteriota</taxon>
        <taxon>Cyanophyceae</taxon>
        <taxon>Oculatellales</taxon>
        <taxon>Oculatellaceae</taxon>
        <taxon>Thermoleptolyngbya</taxon>
    </lineage>
</organism>
<keyword evidence="1" id="KW-0812">Transmembrane</keyword>
<sequence length="1006" mass="111380">MEQPSPTATRAAKRGRSPWKAPWRVASIAGTVLAAVLAGSSMLIPAFSGWLSHTLLLLTATFSITKDLLLVGGIAVLVASLLAPLEALGWWAGWYGEDLQTLEAPGILAEPLPEPSTITRYVIYLDGIAQGKYTYLPDVEEFLATLAADMPDDIVLIQGIMSYSVMNRSLTERRMLAFFWRIVDRLQMSPSSGIFGLLLSFLINIRNVLVVAVTADQRYGPIYGQGTAQVMFNSLTHYGYQPNSGVPVTLLGYSGGAQVALRAALTLKQLLKAPIDVISLAGVVSGNHNLLELEHLYHLVGDRDWVEKEGAILFPQRWRLFPLSPWNRARQRRKITISSLGSMGHNGADGPYSVTKRLPDGRTHLEATVRAVSDILQGKSALVSKTQVAKPSNYERYWQAEFNRPDYYPLNQTVDPDLYRAIAPWMGRLILPKPNERRQVRGVWFEVHHAPPEYAHLVGQMTVLRWQQTPGIQLFLQQTTRDVFFSEETEYSICQGLVHPLRIDRWQRVDPLESLAGSRPYDDVLVMLDEPQVKDVQIGGEGRSLLAITREPVQITGRYYALARLLEPVDAEGLPLPASGESAPEFFRIQHFNRATRQFDGPTEIVWFPPVIPDANNLPPAGNRGLEKSPAGRDGWYLYGAKDAAGRFVVQAIAPRALLRLQPDQTIGDRREAWQFLRRGIWEDIATLKGNVRSTLLLNALNERMADAPNAPPDGPALANAPPFAEGSRALVIHLYGGIGGTMAEPQAQGPLYFGHFAYGVATVVREPLAGELIFDIHYHQVYTHNTDGVIAGTLSWQRFLGDRQFGWLGVRPVCDLVIQYDPFTSPFDFGGVKASALDGLVTQLEIMTARYRIGDGTGGTYVGPAHNCSQDSNQALYAAVKNLGDALNRMPELKTWLDEQPDQAARFDQLVQLGRFIKREMLPLGTARADWKTNDSTLGVSPESEILYNLTVGLISWRTLLPRLACETIARQFLNQGAQIWALQTCQVGGDRPEIAPVAPTPLGW</sequence>
<keyword evidence="2" id="KW-0378">Hydrolase</keyword>